<feature type="compositionally biased region" description="Basic and acidic residues" evidence="3">
    <location>
        <begin position="315"/>
        <end position="326"/>
    </location>
</feature>
<sequence length="775" mass="87275">MEGQRVGGEGFSNVGIGSGVGGCGGGVNGRASTKLQMAWFQQQQQQQQQLKQVTAMGPPQTLSYQGSSSSSSSYEKASSSSYEKTTPSTATDGESDDSELFSDIALRYINDILMEEDMEERKCMYQECSALQATVKPFYDILGESYPPCSSVDPPDSQSRYNQNQIEGLSIDDIKNNRIDSRNWIGEFIDISRGLESPFSADYTSQLSLSSSGSSSNVIDGMPDSPIYEMSLRELFSETEHSFGFGKESEEAPYQLLKGDNVGFEAEKPRFWRVLKQESDFGYKLEKREEGFAVTQKNSVHSDDENGLKRHKNPHREDLDLEDRQSNKHTAVYSENVIRTEKFDEVLLCQGKNGRNFSVIQKEVLQNGVQKSVENGTVKGAQGGKSRRKKQGKREVVDLRTLLVHCAQAVATDDIRGANDVLKQIRQHSSPYGDGSQRLAHCFAESLEARLSGTGGRLYTMLSTNRPSAAEILKAYHLYLAATPFKKISHSFANHNILNVAEKATRLHIVDFGILYGFQWPCLIQSLSTRPGGPPKLRITGIDFPQPGFRPAERVEETGRRLADYARSFGVPFEYHALAVKWENLDIRDLNLSDDEMLVVNCMYRLRNLMDETVVLESPRNIVLNKIRSMNPSVFIQGVVNGAYSAPFFITRFREALFHYSALFDALEMTVPREHPERLCLERELLGREILNVIACEGLERVERPETYKQWQVRTKRAGFVQLPLNRPIVSKAREKLLPLYHKDFGVDEDGNWLLVGWKGRILNALSTWRPSNSR</sequence>
<keyword evidence="1" id="KW-0805">Transcription regulation</keyword>
<name>A0A0C9S853_9CONI</name>
<evidence type="ECO:0000256" key="3">
    <source>
        <dbReference type="SAM" id="MobiDB-lite"/>
    </source>
</evidence>
<accession>A0A0C9S853</accession>
<dbReference type="EMBL" id="GCHU01012296">
    <property type="protein sequence ID" value="JAG87497.1"/>
    <property type="molecule type" value="Transcribed_RNA"/>
</dbReference>
<dbReference type="EMBL" id="GCHU01012297">
    <property type="protein sequence ID" value="JAG87496.1"/>
    <property type="molecule type" value="Transcribed_RNA"/>
</dbReference>
<evidence type="ECO:0000313" key="5">
    <source>
        <dbReference type="EMBL" id="JAG87497.1"/>
    </source>
</evidence>
<dbReference type="AlphaFoldDB" id="A0A0C9S853"/>
<evidence type="ECO:0000256" key="1">
    <source>
        <dbReference type="ARBA" id="ARBA00023015"/>
    </source>
</evidence>
<feature type="region of interest" description="Disordered" evidence="3">
    <location>
        <begin position="47"/>
        <end position="97"/>
    </location>
</feature>
<dbReference type="PROSITE" id="PS51257">
    <property type="entry name" value="PROKAR_LIPOPROTEIN"/>
    <property type="match status" value="1"/>
</dbReference>
<reference evidence="6" key="1">
    <citation type="submission" date="2015-02" db="EMBL/GenBank/DDBJ databases">
        <title>A transcriptome of Wollemia nobilis - a relic of Gondwana.</title>
        <authorList>
            <person name="Chia J.Y."/>
            <person name="Leong Y.S."/>
            <person name="Abdul Karim S."/>
            <person name="Wan Azmi N."/>
            <person name="Hercus R."/>
            <person name="Croft L."/>
        </authorList>
    </citation>
    <scope>NUCLEOTIDE SEQUENCE</scope>
    <source>
        <strain evidence="6">MaeBrown</strain>
        <tissue evidence="6">Leaf</tissue>
    </source>
</reference>
<dbReference type="PROSITE" id="PS50985">
    <property type="entry name" value="GRAS"/>
    <property type="match status" value="1"/>
</dbReference>
<keyword evidence="2" id="KW-0804">Transcription</keyword>
<dbReference type="PANTHER" id="PTHR31636">
    <property type="entry name" value="OSJNBA0084A10.13 PROTEIN-RELATED"/>
    <property type="match status" value="1"/>
</dbReference>
<organism evidence="6">
    <name type="scientific">Wollemia nobilis</name>
    <dbReference type="NCBI Taxonomy" id="56998"/>
    <lineage>
        <taxon>Eukaryota</taxon>
        <taxon>Viridiplantae</taxon>
        <taxon>Streptophyta</taxon>
        <taxon>Embryophyta</taxon>
        <taxon>Tracheophyta</taxon>
        <taxon>Spermatophyta</taxon>
        <taxon>Pinopsida</taxon>
        <taxon>Pinidae</taxon>
        <taxon>Conifers II</taxon>
        <taxon>Araucariales</taxon>
        <taxon>Araucariaceae</taxon>
        <taxon>Wollemia</taxon>
    </lineage>
</organism>
<dbReference type="InterPro" id="IPR005202">
    <property type="entry name" value="TF_GRAS"/>
</dbReference>
<proteinExistence type="predicted"/>
<feature type="compositionally biased region" description="Low complexity" evidence="3">
    <location>
        <begin position="67"/>
        <end position="84"/>
    </location>
</feature>
<evidence type="ECO:0000313" key="4">
    <source>
        <dbReference type="EMBL" id="JAG87496.1"/>
    </source>
</evidence>
<dbReference type="Pfam" id="PF03514">
    <property type="entry name" value="GRAS"/>
    <property type="match status" value="1"/>
</dbReference>
<protein>
    <submittedName>
        <fullName evidence="6">TSA: Wollemia nobilis Ref_Wollemi_Transcript_12370_3179 transcribed RNA sequence</fullName>
    </submittedName>
    <submittedName>
        <fullName evidence="5">TSA: Wollemia nobilis Ref_Wollemi_Transcript_12371_3336 transcribed RNA sequence</fullName>
    </submittedName>
    <submittedName>
        <fullName evidence="4">TSA: Wollemia nobilis Ref_Wollemi_Transcript_12372_3241 transcribed RNA sequence</fullName>
    </submittedName>
</protein>
<evidence type="ECO:0000313" key="6">
    <source>
        <dbReference type="EMBL" id="JAG87498.1"/>
    </source>
</evidence>
<dbReference type="EMBL" id="GCHU01012295">
    <property type="protein sequence ID" value="JAG87498.1"/>
    <property type="molecule type" value="Transcribed_RNA"/>
</dbReference>
<evidence type="ECO:0000256" key="2">
    <source>
        <dbReference type="ARBA" id="ARBA00023163"/>
    </source>
</evidence>
<feature type="region of interest" description="Disordered" evidence="3">
    <location>
        <begin position="294"/>
        <end position="326"/>
    </location>
</feature>